<evidence type="ECO:0000256" key="2">
    <source>
        <dbReference type="ARBA" id="ARBA00005179"/>
    </source>
</evidence>
<sequence length="459" mass="50744">MTPSLSQELQLGLKQFFGTLVLPSSSRTPYTSQSIPTVLASFTSFLFLAYLSRRRDTYLIRLLLLPAVICTSLAWAYRYTFVRGPGYEGMNLYDWGGGLLVGAMIAKALEYAFTKEGMLKDDELHLKAVGSSSSTTTHQNGTTVYQNGNASSQKGSDTNIHLPWMPRGLYDACEVAFSLRGYGFRSGKATARPPHARPSHPTSTFLLRTLLSFLAHFLILDVVESGFKLVPHIGTTSGGTMFYPSLPPLQRYAVSTALHTAVGCALLVGFGVAYDLVTLIGVGLFGSSPENWPPVIDNPFRATSLHELWARRWHQLLRRTFIVFGGIPGYHIFRLFGKTPAQIGMMLGTFLASGLYHELTIYAMGKGLDWRPVVFFAGQSGLMMLERLWRGLTGKRVCGFWGGVWVYSCIFVLGQPMTDSWLQRGLAGGLVIPTQISPVRWLLTYLQQWELLQGISPSA</sequence>
<feature type="transmembrane region" description="Helical" evidence="9">
    <location>
        <begin position="397"/>
        <end position="414"/>
    </location>
</feature>
<evidence type="ECO:0000256" key="7">
    <source>
        <dbReference type="ARBA" id="ARBA00023136"/>
    </source>
</evidence>
<dbReference type="Pfam" id="PF13813">
    <property type="entry name" value="MBOAT_2"/>
    <property type="match status" value="1"/>
</dbReference>
<gene>
    <name evidence="11" type="ORF">BDV98DRAFT_530587</name>
</gene>
<dbReference type="GO" id="GO:0006629">
    <property type="term" value="P:lipid metabolic process"/>
    <property type="evidence" value="ECO:0007669"/>
    <property type="project" value="InterPro"/>
</dbReference>
<evidence type="ECO:0000256" key="3">
    <source>
        <dbReference type="ARBA" id="ARBA00007282"/>
    </source>
</evidence>
<evidence type="ECO:0000259" key="10">
    <source>
        <dbReference type="Pfam" id="PF13813"/>
    </source>
</evidence>
<evidence type="ECO:0000256" key="6">
    <source>
        <dbReference type="ARBA" id="ARBA00022989"/>
    </source>
</evidence>
<reference evidence="11 12" key="1">
    <citation type="journal article" date="2019" name="Nat. Ecol. Evol.">
        <title>Megaphylogeny resolves global patterns of mushroom evolution.</title>
        <authorList>
            <person name="Varga T."/>
            <person name="Krizsan K."/>
            <person name="Foldi C."/>
            <person name="Dima B."/>
            <person name="Sanchez-Garcia M."/>
            <person name="Sanchez-Ramirez S."/>
            <person name="Szollosi G.J."/>
            <person name="Szarkandi J.G."/>
            <person name="Papp V."/>
            <person name="Albert L."/>
            <person name="Andreopoulos W."/>
            <person name="Angelini C."/>
            <person name="Antonin V."/>
            <person name="Barry K.W."/>
            <person name="Bougher N.L."/>
            <person name="Buchanan P."/>
            <person name="Buyck B."/>
            <person name="Bense V."/>
            <person name="Catcheside P."/>
            <person name="Chovatia M."/>
            <person name="Cooper J."/>
            <person name="Damon W."/>
            <person name="Desjardin D."/>
            <person name="Finy P."/>
            <person name="Geml J."/>
            <person name="Haridas S."/>
            <person name="Hughes K."/>
            <person name="Justo A."/>
            <person name="Karasinski D."/>
            <person name="Kautmanova I."/>
            <person name="Kiss B."/>
            <person name="Kocsube S."/>
            <person name="Kotiranta H."/>
            <person name="LaButti K.M."/>
            <person name="Lechner B.E."/>
            <person name="Liimatainen K."/>
            <person name="Lipzen A."/>
            <person name="Lukacs Z."/>
            <person name="Mihaltcheva S."/>
            <person name="Morgado L.N."/>
            <person name="Niskanen T."/>
            <person name="Noordeloos M.E."/>
            <person name="Ohm R.A."/>
            <person name="Ortiz-Santana B."/>
            <person name="Ovrebo C."/>
            <person name="Racz N."/>
            <person name="Riley R."/>
            <person name="Savchenko A."/>
            <person name="Shiryaev A."/>
            <person name="Soop K."/>
            <person name="Spirin V."/>
            <person name="Szebenyi C."/>
            <person name="Tomsovsky M."/>
            <person name="Tulloss R.E."/>
            <person name="Uehling J."/>
            <person name="Grigoriev I.V."/>
            <person name="Vagvolgyi C."/>
            <person name="Papp T."/>
            <person name="Martin F.M."/>
            <person name="Miettinen O."/>
            <person name="Hibbett D.S."/>
            <person name="Nagy L.G."/>
        </authorList>
    </citation>
    <scope>NUCLEOTIDE SEQUENCE [LARGE SCALE GENOMIC DNA]</scope>
    <source>
        <strain evidence="11 12">CBS 309.79</strain>
    </source>
</reference>
<evidence type="ECO:0000313" key="11">
    <source>
        <dbReference type="EMBL" id="TFL00723.1"/>
    </source>
</evidence>
<dbReference type="GO" id="GO:0008374">
    <property type="term" value="F:O-acyltransferase activity"/>
    <property type="evidence" value="ECO:0007669"/>
    <property type="project" value="InterPro"/>
</dbReference>
<evidence type="ECO:0000313" key="12">
    <source>
        <dbReference type="Proteomes" id="UP000305067"/>
    </source>
</evidence>
<feature type="transmembrane region" description="Helical" evidence="9">
    <location>
        <begin position="316"/>
        <end position="333"/>
    </location>
</feature>
<dbReference type="InterPro" id="IPR044851">
    <property type="entry name" value="Wax_synthase"/>
</dbReference>
<dbReference type="PANTHER" id="PTHR31595:SF57">
    <property type="entry name" value="OS04G0481900 PROTEIN"/>
    <property type="match status" value="1"/>
</dbReference>
<feature type="transmembrane region" description="Helical" evidence="9">
    <location>
        <begin position="30"/>
        <end position="51"/>
    </location>
</feature>
<keyword evidence="7 9" id="KW-0472">Membrane</keyword>
<protein>
    <recommendedName>
        <fullName evidence="10">Wax synthase domain-containing protein</fullName>
    </recommendedName>
</protein>
<keyword evidence="4" id="KW-0808">Transferase</keyword>
<evidence type="ECO:0000256" key="9">
    <source>
        <dbReference type="SAM" id="Phobius"/>
    </source>
</evidence>
<feature type="domain" description="Wax synthase" evidence="10">
    <location>
        <begin position="292"/>
        <end position="376"/>
    </location>
</feature>
<organism evidence="11 12">
    <name type="scientific">Pterulicium gracile</name>
    <dbReference type="NCBI Taxonomy" id="1884261"/>
    <lineage>
        <taxon>Eukaryota</taxon>
        <taxon>Fungi</taxon>
        <taxon>Dikarya</taxon>
        <taxon>Basidiomycota</taxon>
        <taxon>Agaricomycotina</taxon>
        <taxon>Agaricomycetes</taxon>
        <taxon>Agaricomycetidae</taxon>
        <taxon>Agaricales</taxon>
        <taxon>Pleurotineae</taxon>
        <taxon>Pterulaceae</taxon>
        <taxon>Pterulicium</taxon>
    </lineage>
</organism>
<feature type="transmembrane region" description="Helical" evidence="9">
    <location>
        <begin position="92"/>
        <end position="113"/>
    </location>
</feature>
<evidence type="ECO:0000256" key="8">
    <source>
        <dbReference type="SAM" id="MobiDB-lite"/>
    </source>
</evidence>
<keyword evidence="5 9" id="KW-0812">Transmembrane</keyword>
<dbReference type="STRING" id="1884261.A0A5C3QF70"/>
<evidence type="ECO:0000256" key="5">
    <source>
        <dbReference type="ARBA" id="ARBA00022692"/>
    </source>
</evidence>
<comment type="pathway">
    <text evidence="2">Secondary metabolite biosynthesis.</text>
</comment>
<dbReference type="OrthoDB" id="1077582at2759"/>
<evidence type="ECO:0000256" key="4">
    <source>
        <dbReference type="ARBA" id="ARBA00022679"/>
    </source>
</evidence>
<dbReference type="PANTHER" id="PTHR31595">
    <property type="entry name" value="LONG-CHAIN-ALCOHOL O-FATTY-ACYLTRANSFERASE 3-RELATED"/>
    <property type="match status" value="1"/>
</dbReference>
<keyword evidence="12" id="KW-1185">Reference proteome</keyword>
<evidence type="ECO:0000256" key="1">
    <source>
        <dbReference type="ARBA" id="ARBA00004141"/>
    </source>
</evidence>
<dbReference type="GO" id="GO:0016020">
    <property type="term" value="C:membrane"/>
    <property type="evidence" value="ECO:0007669"/>
    <property type="project" value="UniProtKB-SubCell"/>
</dbReference>
<dbReference type="InterPro" id="IPR032805">
    <property type="entry name" value="Wax_synthase_dom"/>
</dbReference>
<keyword evidence="6 9" id="KW-1133">Transmembrane helix</keyword>
<accession>A0A5C3QF70</accession>
<proteinExistence type="inferred from homology"/>
<name>A0A5C3QF70_9AGAR</name>
<feature type="transmembrane region" description="Helical" evidence="9">
    <location>
        <begin position="58"/>
        <end position="77"/>
    </location>
</feature>
<comment type="similarity">
    <text evidence="3">Belongs to the wax synthase family.</text>
</comment>
<comment type="subcellular location">
    <subcellularLocation>
        <location evidence="1">Membrane</location>
        <topology evidence="1">Multi-pass membrane protein</topology>
    </subcellularLocation>
</comment>
<feature type="transmembrane region" description="Helical" evidence="9">
    <location>
        <begin position="258"/>
        <end position="285"/>
    </location>
</feature>
<dbReference type="AlphaFoldDB" id="A0A5C3QF70"/>
<dbReference type="Proteomes" id="UP000305067">
    <property type="component" value="Unassembled WGS sequence"/>
</dbReference>
<feature type="region of interest" description="Disordered" evidence="8">
    <location>
        <begin position="131"/>
        <end position="154"/>
    </location>
</feature>
<dbReference type="EMBL" id="ML178827">
    <property type="protein sequence ID" value="TFL00723.1"/>
    <property type="molecule type" value="Genomic_DNA"/>
</dbReference>